<keyword evidence="4" id="KW-1185">Reference proteome</keyword>
<accession>A0A9P6WNW3</accession>
<sequence>MSFNGTFGNGSGFTLPSFTTVQPTVSVSGVVTEAGNNTTSTDTENISKITAAESLQHEIGNDLKDENLDGKISDNLPNDTEEKKSDEYKVTQPLINSPTEHLREQQKAKQEESTKELEALLSNRKKKVTPITLNNITAHESNGKGIQLNEESSEDEDVSKELTKEKQNVDELYMSERVKSDVSQNNSVDSDDDDDGVNSFTNEKQGLLDNTKDSVDESKSENKIVSKDEELINQTLDDVDKSDEFDKKQNIPVSVETIHENMKIDMEVEAEVKKIQTNISEPLVKVRSQASNDTIIPHIGRNNSIKDIPNPPLNLKKQQAFDFQTFLAQFKSKDCQHAHKYLKSFLDQFNQRIWTVEEQIKLLNEFEEFLFQKLIQYKPFNEIGNDEIKINNCKEGLEKLIMTKVYNNVFSPSMSFLKLTESHKHDKFMDKKYLTNTYLYNWVELKHLDLDMLVKVESNFITLASAELSKIDEYKSPRDKIVCVLNSSKIIFGLIRQQNKEEENADSFVPLLIYVLLHSKFHRLYSNLQYIERFRNQDFLIGETSYYVSTLQIACNFIINITKDQLTISDEEYELKMDESRKRLREQQQNIKNSTDPSKVLTKSAEMVKQSLSNSINSFIQNITSENGDEEREGEVEGEDNTHERDVHRQYRHRDNLEVSNEELEKIKQLSIKENSKRERQLKEQKELMEQLESMFPSLDKGLIEDVLAAAFTGTPLFPIKEAVNSSSSLPQVTKETENTTNNKITDINTHIYEESRMMLLLENYKKSESEYQVELKTLLNIIENFDPVYNNYYDGSLEDITNEMVNLRKEKNSKLLDIVKNLTIKHNKLLQSLNLPNYDMMLMELSQWGNDIYQLYSSYIKFYKLDTNQSKTEIKIRRRPLIRIRYLNNFIKNLKSIHIQMKEKPYSGQLISNFETLNCQMSKCLDEARIIDEAEKLKFEKFINIFNAKDLVQLRSVCVSLNQEDFNTKSYICNLHFINKSQKAALNFLNIEVLFLNNNFGNSIVIIQKDSSGNNLLFSPIKQSELRFLNSKKDSNGKSLIFNHSIMKDDIQLCFTFNESKELNFESKLMELFPDINTKIIYRQSTVGLGLMLPSTTPIKKASTILPMSANSKEQIIKQKDEIKENIPPQNQQNIQIPARKSSNHILSSLNINSKSQSITKSNSTINLTLSKDIKKNIPQQILQEIANNDESSDEDDESIISKTEELHFLPIENVPTAENVPISENISISKTEESNNLIKSVKLNEEPVFEKEPIFEPDNIESVESKKMSIDISKYQNSLQIPSKEQKISRHKSIFGSLSNFLTKKNNKKSLIISEPLERQQQIRNTTNMQPTKSIKSISSINKSVKSSINSNNELIDSRLQRIISNSNFVSKPISNARISLWNRNNWTDSKNVKLILHINNLNKEYFMGAYEFKNDSNDLFFNEPILMLKLNNKTDCMFNIIDIHVTTCNYKDENLTVLIRSMDSNDIKLIGNALLCPENIDLIINSNSCDSELSKNSQYSGLSERSQSISSIECDVEIETENKSGDNNFKIEKVEPDQSQEEINQIEDITKNWSGMGNIKIIEKDGKLRDLNRCVFNILKKSKEEIDIDLIGFDFGTIELNISPKNIKELSDLEIMIKGSSSYVLTFDNEKDIEMFYGCIY</sequence>
<dbReference type="PANTHER" id="PTHR23101">
    <property type="entry name" value="RAB GDP/GTP EXCHANGE FACTOR"/>
    <property type="match status" value="1"/>
</dbReference>
<dbReference type="InterPro" id="IPR003123">
    <property type="entry name" value="VPS9"/>
</dbReference>
<dbReference type="GO" id="GO:0005829">
    <property type="term" value="C:cytosol"/>
    <property type="evidence" value="ECO:0007669"/>
    <property type="project" value="TreeGrafter"/>
</dbReference>
<reference evidence="3" key="1">
    <citation type="submission" date="2020-11" db="EMBL/GenBank/DDBJ databases">
        <title>Kefir isolates.</title>
        <authorList>
            <person name="Marcisauskas S."/>
            <person name="Kim Y."/>
            <person name="Blasche S."/>
        </authorList>
    </citation>
    <scope>NUCLEOTIDE SEQUENCE</scope>
    <source>
        <strain evidence="3">Olga-1</strain>
    </source>
</reference>
<proteinExistence type="predicted"/>
<feature type="compositionally biased region" description="Polar residues" evidence="1">
    <location>
        <begin position="587"/>
        <end position="597"/>
    </location>
</feature>
<protein>
    <recommendedName>
        <fullName evidence="2">VPS9 domain-containing protein</fullName>
    </recommendedName>
</protein>
<name>A0A9P6WNW3_9ASCO</name>
<dbReference type="InterPro" id="IPR009060">
    <property type="entry name" value="UBA-like_sf"/>
</dbReference>
<evidence type="ECO:0000313" key="4">
    <source>
        <dbReference type="Proteomes" id="UP000697127"/>
    </source>
</evidence>
<organism evidence="3 4">
    <name type="scientific">Pichia californica</name>
    <dbReference type="NCBI Taxonomy" id="460514"/>
    <lineage>
        <taxon>Eukaryota</taxon>
        <taxon>Fungi</taxon>
        <taxon>Dikarya</taxon>
        <taxon>Ascomycota</taxon>
        <taxon>Saccharomycotina</taxon>
        <taxon>Pichiomycetes</taxon>
        <taxon>Pichiales</taxon>
        <taxon>Pichiaceae</taxon>
        <taxon>Pichia</taxon>
    </lineage>
</organism>
<feature type="region of interest" description="Disordered" evidence="1">
    <location>
        <begin position="58"/>
        <end position="116"/>
    </location>
</feature>
<dbReference type="SUPFAM" id="SSF46934">
    <property type="entry name" value="UBA-like"/>
    <property type="match status" value="1"/>
</dbReference>
<dbReference type="GO" id="GO:0030139">
    <property type="term" value="C:endocytic vesicle"/>
    <property type="evidence" value="ECO:0007669"/>
    <property type="project" value="TreeGrafter"/>
</dbReference>
<gene>
    <name evidence="3" type="ORF">C6P40_004860</name>
</gene>
<dbReference type="PROSITE" id="PS51205">
    <property type="entry name" value="VPS9"/>
    <property type="match status" value="1"/>
</dbReference>
<dbReference type="Pfam" id="PF18151">
    <property type="entry name" value="DUF5601"/>
    <property type="match status" value="1"/>
</dbReference>
<feature type="compositionally biased region" description="Basic and acidic residues" evidence="1">
    <location>
        <begin position="640"/>
        <end position="654"/>
    </location>
</feature>
<evidence type="ECO:0000259" key="2">
    <source>
        <dbReference type="PROSITE" id="PS51205"/>
    </source>
</evidence>
<feature type="compositionally biased region" description="Basic and acidic residues" evidence="1">
    <location>
        <begin position="80"/>
        <end position="89"/>
    </location>
</feature>
<dbReference type="SUPFAM" id="SSF109993">
    <property type="entry name" value="VPS9 domain"/>
    <property type="match status" value="1"/>
</dbReference>
<dbReference type="Gene3D" id="1.10.246.120">
    <property type="match status" value="1"/>
</dbReference>
<feature type="region of interest" description="Disordered" evidence="1">
    <location>
        <begin position="623"/>
        <end position="654"/>
    </location>
</feature>
<feature type="compositionally biased region" description="Acidic residues" evidence="1">
    <location>
        <begin position="627"/>
        <end position="639"/>
    </location>
</feature>
<comment type="caution">
    <text evidence="3">The sequence shown here is derived from an EMBL/GenBank/DDBJ whole genome shotgun (WGS) entry which is preliminary data.</text>
</comment>
<feature type="compositionally biased region" description="Basic and acidic residues" evidence="1">
    <location>
        <begin position="159"/>
        <end position="180"/>
    </location>
</feature>
<dbReference type="Gene3D" id="1.10.8.10">
    <property type="entry name" value="DNA helicase RuvA subunit, C-terminal domain"/>
    <property type="match status" value="1"/>
</dbReference>
<evidence type="ECO:0000313" key="3">
    <source>
        <dbReference type="EMBL" id="KAG0689557.1"/>
    </source>
</evidence>
<dbReference type="Pfam" id="PF02204">
    <property type="entry name" value="VPS9"/>
    <property type="match status" value="1"/>
</dbReference>
<dbReference type="InterPro" id="IPR045046">
    <property type="entry name" value="Vps9-like"/>
</dbReference>
<dbReference type="GO" id="GO:0016192">
    <property type="term" value="P:vesicle-mediated transport"/>
    <property type="evidence" value="ECO:0007669"/>
    <property type="project" value="InterPro"/>
</dbReference>
<dbReference type="InterPro" id="IPR041545">
    <property type="entry name" value="DUF5601"/>
</dbReference>
<feature type="domain" description="VPS9" evidence="2">
    <location>
        <begin position="427"/>
        <end position="567"/>
    </location>
</feature>
<dbReference type="GO" id="GO:0031267">
    <property type="term" value="F:small GTPase binding"/>
    <property type="evidence" value="ECO:0007669"/>
    <property type="project" value="TreeGrafter"/>
</dbReference>
<feature type="region of interest" description="Disordered" evidence="1">
    <location>
        <begin position="136"/>
        <end position="223"/>
    </location>
</feature>
<feature type="compositionally biased region" description="Basic and acidic residues" evidence="1">
    <location>
        <begin position="58"/>
        <end position="72"/>
    </location>
</feature>
<dbReference type="InterPro" id="IPR037191">
    <property type="entry name" value="VPS9_dom_sf"/>
</dbReference>
<feature type="compositionally biased region" description="Basic and acidic residues" evidence="1">
    <location>
        <begin position="210"/>
        <end position="223"/>
    </location>
</feature>
<evidence type="ECO:0000256" key="1">
    <source>
        <dbReference type="SAM" id="MobiDB-lite"/>
    </source>
</evidence>
<dbReference type="Gene3D" id="1.20.1050.80">
    <property type="entry name" value="VPS9 domain"/>
    <property type="match status" value="1"/>
</dbReference>
<dbReference type="PANTHER" id="PTHR23101:SF25">
    <property type="entry name" value="GTPASE-ACTIVATING PROTEIN AND VPS9 DOMAIN-CONTAINING PROTEIN 1"/>
    <property type="match status" value="1"/>
</dbReference>
<dbReference type="Proteomes" id="UP000697127">
    <property type="component" value="Unassembled WGS sequence"/>
</dbReference>
<dbReference type="EMBL" id="PUHW01000073">
    <property type="protein sequence ID" value="KAG0689557.1"/>
    <property type="molecule type" value="Genomic_DNA"/>
</dbReference>
<feature type="region of interest" description="Disordered" evidence="1">
    <location>
        <begin position="579"/>
        <end position="598"/>
    </location>
</feature>
<feature type="compositionally biased region" description="Basic and acidic residues" evidence="1">
    <location>
        <begin position="100"/>
        <end position="116"/>
    </location>
</feature>
<dbReference type="SMART" id="SM00167">
    <property type="entry name" value="VPS9"/>
    <property type="match status" value="1"/>
</dbReference>
<dbReference type="GO" id="GO:0005085">
    <property type="term" value="F:guanyl-nucleotide exchange factor activity"/>
    <property type="evidence" value="ECO:0007669"/>
    <property type="project" value="InterPro"/>
</dbReference>